<dbReference type="InterPro" id="IPR001315">
    <property type="entry name" value="CARD"/>
</dbReference>
<feature type="compositionally biased region" description="Basic and acidic residues" evidence="2">
    <location>
        <begin position="307"/>
        <end position="316"/>
    </location>
</feature>
<dbReference type="PANTHER" id="PTHR16155">
    <property type="entry name" value="DED DOMAIN-CONTAINING PROTEIN"/>
    <property type="match status" value="1"/>
</dbReference>
<proteinExistence type="predicted"/>
<dbReference type="Proteomes" id="UP000242188">
    <property type="component" value="Unassembled WGS sequence"/>
</dbReference>
<feature type="repeat" description="TPR" evidence="1">
    <location>
        <begin position="1340"/>
        <end position="1373"/>
    </location>
</feature>
<organism evidence="4 5">
    <name type="scientific">Mizuhopecten yessoensis</name>
    <name type="common">Japanese scallop</name>
    <name type="synonym">Patinopecten yessoensis</name>
    <dbReference type="NCBI Taxonomy" id="6573"/>
    <lineage>
        <taxon>Eukaryota</taxon>
        <taxon>Metazoa</taxon>
        <taxon>Spiralia</taxon>
        <taxon>Lophotrochozoa</taxon>
        <taxon>Mollusca</taxon>
        <taxon>Bivalvia</taxon>
        <taxon>Autobranchia</taxon>
        <taxon>Pteriomorphia</taxon>
        <taxon>Pectinida</taxon>
        <taxon>Pectinoidea</taxon>
        <taxon>Pectinidae</taxon>
        <taxon>Mizuhopecten</taxon>
    </lineage>
</organism>
<evidence type="ECO:0000313" key="5">
    <source>
        <dbReference type="Proteomes" id="UP000242188"/>
    </source>
</evidence>
<reference evidence="4 5" key="1">
    <citation type="journal article" date="2017" name="Nat. Ecol. Evol.">
        <title>Scallop genome provides insights into evolution of bilaterian karyotype and development.</title>
        <authorList>
            <person name="Wang S."/>
            <person name="Zhang J."/>
            <person name="Jiao W."/>
            <person name="Li J."/>
            <person name="Xun X."/>
            <person name="Sun Y."/>
            <person name="Guo X."/>
            <person name="Huan P."/>
            <person name="Dong B."/>
            <person name="Zhang L."/>
            <person name="Hu X."/>
            <person name="Sun X."/>
            <person name="Wang J."/>
            <person name="Zhao C."/>
            <person name="Wang Y."/>
            <person name="Wang D."/>
            <person name="Huang X."/>
            <person name="Wang R."/>
            <person name="Lv J."/>
            <person name="Li Y."/>
            <person name="Zhang Z."/>
            <person name="Liu B."/>
            <person name="Lu W."/>
            <person name="Hui Y."/>
            <person name="Liang J."/>
            <person name="Zhou Z."/>
            <person name="Hou R."/>
            <person name="Li X."/>
            <person name="Liu Y."/>
            <person name="Li H."/>
            <person name="Ning X."/>
            <person name="Lin Y."/>
            <person name="Zhao L."/>
            <person name="Xing Q."/>
            <person name="Dou J."/>
            <person name="Li Y."/>
            <person name="Mao J."/>
            <person name="Guo H."/>
            <person name="Dou H."/>
            <person name="Li T."/>
            <person name="Mu C."/>
            <person name="Jiang W."/>
            <person name="Fu Q."/>
            <person name="Fu X."/>
            <person name="Miao Y."/>
            <person name="Liu J."/>
            <person name="Yu Q."/>
            <person name="Li R."/>
            <person name="Liao H."/>
            <person name="Li X."/>
            <person name="Kong Y."/>
            <person name="Jiang Z."/>
            <person name="Chourrout D."/>
            <person name="Li R."/>
            <person name="Bao Z."/>
        </authorList>
    </citation>
    <scope>NUCLEOTIDE SEQUENCE [LARGE SCALE GENOMIC DNA]</scope>
    <source>
        <strain evidence="4 5">PY_sf001</strain>
    </source>
</reference>
<dbReference type="SUPFAM" id="SSF47986">
    <property type="entry name" value="DEATH domain"/>
    <property type="match status" value="1"/>
</dbReference>
<dbReference type="PROSITE" id="PS50209">
    <property type="entry name" value="CARD"/>
    <property type="match status" value="1"/>
</dbReference>
<dbReference type="PROSITE" id="PS50005">
    <property type="entry name" value="TPR"/>
    <property type="match status" value="1"/>
</dbReference>
<dbReference type="InterPro" id="IPR019734">
    <property type="entry name" value="TPR_rpt"/>
</dbReference>
<accession>A0A210PEA9</accession>
<dbReference type="CDD" id="cd01671">
    <property type="entry name" value="CARD"/>
    <property type="match status" value="1"/>
</dbReference>
<dbReference type="Pfam" id="PF00619">
    <property type="entry name" value="CARD"/>
    <property type="match status" value="1"/>
</dbReference>
<dbReference type="InterPro" id="IPR027417">
    <property type="entry name" value="P-loop_NTPase"/>
</dbReference>
<dbReference type="OrthoDB" id="6127728at2759"/>
<dbReference type="InterPro" id="IPR011029">
    <property type="entry name" value="DEATH-like_dom_sf"/>
</dbReference>
<comment type="caution">
    <text evidence="4">The sequence shown here is derived from an EMBL/GenBank/DDBJ whole genome shotgun (WGS) entry which is preliminary data.</text>
</comment>
<sequence length="1919" mass="222568">MDVKHKLVLRKNETYLRDNLQVNVILPRLYEEGVISDDDRERINAEVTTRKQISKLLSIIKRKPDVYRKLLGVLEVEDCQYIKEKLESTFIDEETLRKEQESDEDFVKERLLILFRESEDGRVRYTTLEDDIRQEICLHGKEFRPEKDLLKSIVQKTFPTVQYKTVRREKLESICIFTNLTRKSSDDGETEAGIIPSDEDDYDFAEEFVKEKLLHLFQETEGKEIEFSTLETVLKRQISCHGKKIRVENIPRIVQKTFPKVVYKKAKRGKRKIHVFKNLAKKDHDSDDSDDNGGAFALSDEANPANEKNKHPPETHLDQLNVTDLCKFLEPKFLQSDISLHALEMFEKNEIGGHVFKHFEMEDLSAITDLSYGQKKSILILKDKLISDEEASQTSVPCPDVSDETKPIIRESVRKFDTSAGVLGSYRKGAILSADVHRVHNLIEPVHRFINCPDDGAQNITSWLASETITFAAACMNDRTNGTIHFGVKGVNDDIQMKGEIVGVSVDKDRCNEAIKRILREKMFEDQMEMAWKCIRPPEFIHVAESGKNLACVVVEVDVVPHAALLEDEAVFIRTNIRGNIKPTLYRFTEGSAIPAKQNEDQMRQYMKLKGRLYDHRKNQENKPKPKKIQQDLRQKFLNVFSCGEPKLTEETYPVIFTGRCDENSAKEVTENCFEFVQLLQPYAVFDFNSSTGPGSLHYYVEETKEQALKIVTTDNFDKESEENKKDAERHGRLMDDLRNSYMQTWVFANGYDRMRREDMNAFNWKQTRSQGFKEALRYCYNDIPTGRGVAIFLLLSKNYDVMLEAAEDVLSKFHGQWILLAPSDDIATNWISELIRRNSVDKTIINERCIIGMTWKQMNTMIRQVVGPLQDSACQIPLANGGFCTLRNRVKNELCDLDILSQQECDNSDILKDKVMKQKHYRDVQETFYHGGEPSWLNYWYKEDHVCRRSQHDTLMKYVRCALKGEKSDEDKVPVVTLIHQPGSGGTTTARQILWDLRKEYRCCVARRITDQTCDQILELRNYEESNSPRPPLVLLDNCDEEILVNLQSYLQRRAIEASIRSEEPIETFCVLLVCSRRTSLPRNYIKDQTVLIRQELDDQELDWFNRKAGVLKNRFEKDEGIDPKLLISFNILKENFNFSYIQSAVKQFVDGIEAQEEKDLLLFLSLINTFDIDFQPIPISAFDALMEVKRGKSKVLNFGLALQHRFANSERQWQKQISTELMVLLNISARGGQGNNLKALSIASPLFASEIFKYLQEISHKSISSILMQFLQSRVFNRQNRSVDQVIRIVNDLLMKREILDNGKKEKFSRLLTEVLQKEDTEKAVSILQKGFETTDDPRIIQHIARLYIHCKNWEKATEFAIKATQIRPNNSYFWDTYGQIFKTQLFEKYKTCMLTDDVLSVNDTCDIIQVAMKGIEKFHREQVESEHDKHASQNDAGYFGEVRLIILLVKILQCSPFEDSMLHSYIVNGQFQASAFEQINHESREVLKRLHGYTETAMRKMEEKSAQLKGTSSINIVRDKHGYLEELAALQESVDNIFGEKSDEVPAHLTQKETADFRRRRVRRLGGRSLTTLLRIRRKIGDDMQHLDIMFDHLMKNVCSSFSEPFDTIILISVAIVRRIIYLKESVTSKLPQILELSKRLYDVECSSKNGSVYMEVFLFLMMFHWPTQNRKERDLCPIGTLRDAMGRWKCAFLKKHPRQRDDRNPHRQKEATLFFLGKDLASDEIVYYEELHSRHNAVYFNRDQIWEGRNVVNKLQRLEGTLVGDGLEVLINIETRSGNIETLTVPTSMPIGRRSLWQKRVFFYLGFTWAGPKAFDVSSDDRQNLLGKSDTPKAVLPPRVRDKSAYALERGREKPTCGLDPTTKIDEIRQKLKMIEKHKSKKKKTPKQAKEISQEEDLKRELETLLQRMQDVFGN</sequence>
<dbReference type="PANTHER" id="PTHR16155:SF19">
    <property type="entry name" value="DED DOMAIN-CONTAINING PROTEIN"/>
    <property type="match status" value="1"/>
</dbReference>
<dbReference type="GO" id="GO:0042981">
    <property type="term" value="P:regulation of apoptotic process"/>
    <property type="evidence" value="ECO:0007669"/>
    <property type="project" value="InterPro"/>
</dbReference>
<gene>
    <name evidence="4" type="ORF">KP79_PYT14190</name>
</gene>
<dbReference type="Gene3D" id="1.25.40.10">
    <property type="entry name" value="Tetratricopeptide repeat domain"/>
    <property type="match status" value="1"/>
</dbReference>
<dbReference type="Gene3D" id="1.10.533.10">
    <property type="entry name" value="Death Domain, Fas"/>
    <property type="match status" value="1"/>
</dbReference>
<dbReference type="SUPFAM" id="SSF48452">
    <property type="entry name" value="TPR-like"/>
    <property type="match status" value="1"/>
</dbReference>
<protein>
    <submittedName>
        <fullName evidence="4">Sterile alpha motif domain-containing protein 9-like</fullName>
    </submittedName>
</protein>
<evidence type="ECO:0000256" key="2">
    <source>
        <dbReference type="SAM" id="MobiDB-lite"/>
    </source>
</evidence>
<dbReference type="InterPro" id="IPR011990">
    <property type="entry name" value="TPR-like_helical_dom_sf"/>
</dbReference>
<name>A0A210PEA9_MIZYE</name>
<dbReference type="GO" id="GO:0005737">
    <property type="term" value="C:cytoplasm"/>
    <property type="evidence" value="ECO:0007669"/>
    <property type="project" value="TreeGrafter"/>
</dbReference>
<dbReference type="SUPFAM" id="SSF52540">
    <property type="entry name" value="P-loop containing nucleoside triphosphate hydrolases"/>
    <property type="match status" value="1"/>
</dbReference>
<keyword evidence="5" id="KW-1185">Reference proteome</keyword>
<dbReference type="EMBL" id="NEDP02076750">
    <property type="protein sequence ID" value="OWF34791.1"/>
    <property type="molecule type" value="Genomic_DNA"/>
</dbReference>
<dbReference type="SMART" id="SM00114">
    <property type="entry name" value="CARD"/>
    <property type="match status" value="1"/>
</dbReference>
<evidence type="ECO:0000313" key="4">
    <source>
        <dbReference type="EMBL" id="OWF34791.1"/>
    </source>
</evidence>
<evidence type="ECO:0000259" key="3">
    <source>
        <dbReference type="PROSITE" id="PS50209"/>
    </source>
</evidence>
<evidence type="ECO:0000256" key="1">
    <source>
        <dbReference type="PROSITE-ProRule" id="PRU00339"/>
    </source>
</evidence>
<feature type="region of interest" description="Disordered" evidence="2">
    <location>
        <begin position="282"/>
        <end position="316"/>
    </location>
</feature>
<dbReference type="STRING" id="6573.A0A210PEA9"/>
<keyword evidence="1" id="KW-0802">TPR repeat</keyword>
<feature type="domain" description="CARD" evidence="3">
    <location>
        <begin position="1"/>
        <end position="63"/>
    </location>
</feature>